<dbReference type="EMBL" id="BGZK01000798">
    <property type="protein sequence ID" value="GBP60886.1"/>
    <property type="molecule type" value="Genomic_DNA"/>
</dbReference>
<keyword evidence="2" id="KW-1185">Reference proteome</keyword>
<comment type="caution">
    <text evidence="1">The sequence shown here is derived from an EMBL/GenBank/DDBJ whole genome shotgun (WGS) entry which is preliminary data.</text>
</comment>
<reference evidence="1 2" key="1">
    <citation type="journal article" date="2019" name="Commun. Biol.">
        <title>The bagworm genome reveals a unique fibroin gene that provides high tensile strength.</title>
        <authorList>
            <person name="Kono N."/>
            <person name="Nakamura H."/>
            <person name="Ohtoshi R."/>
            <person name="Tomita M."/>
            <person name="Numata K."/>
            <person name="Arakawa K."/>
        </authorList>
    </citation>
    <scope>NUCLEOTIDE SEQUENCE [LARGE SCALE GENOMIC DNA]</scope>
</reference>
<dbReference type="AlphaFoldDB" id="A0A4C1XAQ8"/>
<gene>
    <name evidence="1" type="ORF">EVAR_26785_1</name>
</gene>
<dbReference type="OrthoDB" id="10050074at2759"/>
<organism evidence="1 2">
    <name type="scientific">Eumeta variegata</name>
    <name type="common">Bagworm moth</name>
    <name type="synonym">Eumeta japonica</name>
    <dbReference type="NCBI Taxonomy" id="151549"/>
    <lineage>
        <taxon>Eukaryota</taxon>
        <taxon>Metazoa</taxon>
        <taxon>Ecdysozoa</taxon>
        <taxon>Arthropoda</taxon>
        <taxon>Hexapoda</taxon>
        <taxon>Insecta</taxon>
        <taxon>Pterygota</taxon>
        <taxon>Neoptera</taxon>
        <taxon>Endopterygota</taxon>
        <taxon>Lepidoptera</taxon>
        <taxon>Glossata</taxon>
        <taxon>Ditrysia</taxon>
        <taxon>Tineoidea</taxon>
        <taxon>Psychidae</taxon>
        <taxon>Oiketicinae</taxon>
        <taxon>Eumeta</taxon>
    </lineage>
</organism>
<evidence type="ECO:0000313" key="2">
    <source>
        <dbReference type="Proteomes" id="UP000299102"/>
    </source>
</evidence>
<proteinExistence type="predicted"/>
<dbReference type="Proteomes" id="UP000299102">
    <property type="component" value="Unassembled WGS sequence"/>
</dbReference>
<accession>A0A4C1XAQ8</accession>
<name>A0A4C1XAQ8_EUMVA</name>
<sequence>MALTLENQERFFDLSRSYSNPLIVSAVLHEPPSPHHFCRRTRNFLLDPPDDLTIEIEKHRPVPKALIGLKRSRADGIYMLN</sequence>
<protein>
    <submittedName>
        <fullName evidence="1">Uncharacterized protein</fullName>
    </submittedName>
</protein>
<evidence type="ECO:0000313" key="1">
    <source>
        <dbReference type="EMBL" id="GBP60886.1"/>
    </source>
</evidence>